<keyword evidence="8" id="KW-0902">Two-component regulatory system</keyword>
<feature type="transmembrane region" description="Helical" evidence="11">
    <location>
        <begin position="37"/>
        <end position="55"/>
    </location>
</feature>
<feature type="transmembrane region" description="Helical" evidence="11">
    <location>
        <begin position="125"/>
        <end position="144"/>
    </location>
</feature>
<dbReference type="GO" id="GO:0000155">
    <property type="term" value="F:phosphorelay sensor kinase activity"/>
    <property type="evidence" value="ECO:0007669"/>
    <property type="project" value="InterPro"/>
</dbReference>
<keyword evidence="7 13" id="KW-0067">ATP-binding</keyword>
<evidence type="ECO:0000256" key="4">
    <source>
        <dbReference type="ARBA" id="ARBA00022679"/>
    </source>
</evidence>
<dbReference type="PANTHER" id="PTHR43711">
    <property type="entry name" value="TWO-COMPONENT HISTIDINE KINASE"/>
    <property type="match status" value="1"/>
</dbReference>
<dbReference type="CDD" id="cd16922">
    <property type="entry name" value="HATPase_EvgS-ArcB-TorS-like"/>
    <property type="match status" value="1"/>
</dbReference>
<dbReference type="SUPFAM" id="SSF55874">
    <property type="entry name" value="ATPase domain of HSP90 chaperone/DNA topoisomerase II/histidine kinase"/>
    <property type="match status" value="1"/>
</dbReference>
<evidence type="ECO:0000256" key="10">
    <source>
        <dbReference type="SAM" id="MobiDB-lite"/>
    </source>
</evidence>
<dbReference type="AlphaFoldDB" id="A0AA96RIL7"/>
<name>A0AA96RIL7_9BACL</name>
<dbReference type="InterPro" id="IPR050736">
    <property type="entry name" value="Sensor_HK_Regulatory"/>
</dbReference>
<dbReference type="EMBL" id="CP130318">
    <property type="protein sequence ID" value="WNQ12329.1"/>
    <property type="molecule type" value="Genomic_DNA"/>
</dbReference>
<dbReference type="PANTHER" id="PTHR43711:SF26">
    <property type="entry name" value="SENSOR HISTIDINE KINASE RCSC"/>
    <property type="match status" value="1"/>
</dbReference>
<keyword evidence="4" id="KW-0808">Transferase</keyword>
<evidence type="ECO:0000256" key="2">
    <source>
        <dbReference type="ARBA" id="ARBA00012438"/>
    </source>
</evidence>
<reference evidence="13 14" key="1">
    <citation type="submission" date="2022-02" db="EMBL/GenBank/DDBJ databases">
        <title>Paenibacillus sp. MBLB1776 Whole Genome Shotgun Sequencing.</title>
        <authorList>
            <person name="Hwang C.Y."/>
            <person name="Cho E.-S."/>
            <person name="Seo M.-J."/>
        </authorList>
    </citation>
    <scope>NUCLEOTIDE SEQUENCE [LARGE SCALE GENOMIC DNA]</scope>
    <source>
        <strain evidence="13 14">MBLB1776</strain>
    </source>
</reference>
<dbReference type="Gene3D" id="3.30.565.10">
    <property type="entry name" value="Histidine kinase-like ATPase, C-terminal domain"/>
    <property type="match status" value="1"/>
</dbReference>
<evidence type="ECO:0000256" key="9">
    <source>
        <dbReference type="SAM" id="Coils"/>
    </source>
</evidence>
<feature type="region of interest" description="Disordered" evidence="10">
    <location>
        <begin position="430"/>
        <end position="449"/>
    </location>
</feature>
<dbReference type="InterPro" id="IPR036097">
    <property type="entry name" value="HisK_dim/P_sf"/>
</dbReference>
<keyword evidence="6" id="KW-0418">Kinase</keyword>
<sequence length="449" mass="49425">MAGWLTMVFGVRGSQFTLFDLRVVPLVYGTLFFRRPLPLLLIGAGIAVCRFFISGVNPQSITGALNIMLLGLLAAFLVHLYRRRAWSYWRKALLSIVLINSLQVLGIVAFGAIPTGYYLSHVAYYTYPLGLALSALFVFIIWDFSKERRRADELNRVNRKLQQQTGELQQSKRELEEKARQLVASSRYKSEFIANMSHELKTPLNSIIVLSELIRDQEDTTSPEETARCAGLIHVSGNELLQMINDILDLSRIEAGQMEVMDQPVVLEELLQMIDHQVRAGMAAKGLLFQLRMGEGLPFAVASDSRKINQILRSLLANAVKFTEKGSIALEVSLEKALPGSLPSGAGSGPSEWIVFAVSDTGIGIDEGKQQLIFEAFQQEEGALNRKYGGMGLGLSMSLQLARLLGGSLSLESRKGEGSRFSLRLPARVWTGQPAGPTGSGRTHGRNAS</sequence>
<comment type="catalytic activity">
    <reaction evidence="1">
        <text>ATP + protein L-histidine = ADP + protein N-phospho-L-histidine.</text>
        <dbReference type="EC" id="2.7.13.3"/>
    </reaction>
</comment>
<dbReference type="PROSITE" id="PS50109">
    <property type="entry name" value="HIS_KIN"/>
    <property type="match status" value="1"/>
</dbReference>
<dbReference type="InterPro" id="IPR005467">
    <property type="entry name" value="His_kinase_dom"/>
</dbReference>
<dbReference type="Proteomes" id="UP001305702">
    <property type="component" value="Chromosome"/>
</dbReference>
<dbReference type="GO" id="GO:0005524">
    <property type="term" value="F:ATP binding"/>
    <property type="evidence" value="ECO:0007669"/>
    <property type="project" value="UniProtKB-KW"/>
</dbReference>
<dbReference type="SMART" id="SM00387">
    <property type="entry name" value="HATPase_c"/>
    <property type="match status" value="1"/>
</dbReference>
<evidence type="ECO:0000256" key="7">
    <source>
        <dbReference type="ARBA" id="ARBA00022840"/>
    </source>
</evidence>
<dbReference type="InterPro" id="IPR004358">
    <property type="entry name" value="Sig_transdc_His_kin-like_C"/>
</dbReference>
<evidence type="ECO:0000256" key="3">
    <source>
        <dbReference type="ARBA" id="ARBA00022553"/>
    </source>
</evidence>
<dbReference type="Gene3D" id="1.10.287.130">
    <property type="match status" value="1"/>
</dbReference>
<evidence type="ECO:0000256" key="6">
    <source>
        <dbReference type="ARBA" id="ARBA00022777"/>
    </source>
</evidence>
<dbReference type="InterPro" id="IPR036890">
    <property type="entry name" value="HATPase_C_sf"/>
</dbReference>
<gene>
    <name evidence="13" type="ORF">MJA45_04580</name>
</gene>
<keyword evidence="14" id="KW-1185">Reference proteome</keyword>
<evidence type="ECO:0000259" key="12">
    <source>
        <dbReference type="PROSITE" id="PS50109"/>
    </source>
</evidence>
<feature type="coiled-coil region" evidence="9">
    <location>
        <begin position="144"/>
        <end position="181"/>
    </location>
</feature>
<keyword evidence="9" id="KW-0175">Coiled coil</keyword>
<evidence type="ECO:0000313" key="13">
    <source>
        <dbReference type="EMBL" id="WNQ12329.1"/>
    </source>
</evidence>
<dbReference type="Pfam" id="PF00512">
    <property type="entry name" value="HisKA"/>
    <property type="match status" value="1"/>
</dbReference>
<keyword evidence="11" id="KW-0472">Membrane</keyword>
<proteinExistence type="predicted"/>
<protein>
    <recommendedName>
        <fullName evidence="2">histidine kinase</fullName>
        <ecNumber evidence="2">2.7.13.3</ecNumber>
    </recommendedName>
</protein>
<keyword evidence="11" id="KW-1133">Transmembrane helix</keyword>
<organism evidence="13 14">
    <name type="scientific">Paenibacillus aurantius</name>
    <dbReference type="NCBI Taxonomy" id="2918900"/>
    <lineage>
        <taxon>Bacteria</taxon>
        <taxon>Bacillati</taxon>
        <taxon>Bacillota</taxon>
        <taxon>Bacilli</taxon>
        <taxon>Bacillales</taxon>
        <taxon>Paenibacillaceae</taxon>
        <taxon>Paenibacillus</taxon>
    </lineage>
</organism>
<dbReference type="EC" id="2.7.13.3" evidence="2"/>
<evidence type="ECO:0000256" key="8">
    <source>
        <dbReference type="ARBA" id="ARBA00023012"/>
    </source>
</evidence>
<evidence type="ECO:0000256" key="11">
    <source>
        <dbReference type="SAM" id="Phobius"/>
    </source>
</evidence>
<keyword evidence="11" id="KW-0812">Transmembrane</keyword>
<dbReference type="CDD" id="cd00082">
    <property type="entry name" value="HisKA"/>
    <property type="match status" value="1"/>
</dbReference>
<keyword evidence="5" id="KW-0547">Nucleotide-binding</keyword>
<feature type="transmembrane region" description="Helical" evidence="11">
    <location>
        <begin position="61"/>
        <end position="81"/>
    </location>
</feature>
<feature type="transmembrane region" description="Helical" evidence="11">
    <location>
        <begin position="93"/>
        <end position="113"/>
    </location>
</feature>
<dbReference type="InterPro" id="IPR003594">
    <property type="entry name" value="HATPase_dom"/>
</dbReference>
<dbReference type="PRINTS" id="PR00344">
    <property type="entry name" value="BCTRLSENSOR"/>
</dbReference>
<feature type="domain" description="Histidine kinase" evidence="12">
    <location>
        <begin position="195"/>
        <end position="429"/>
    </location>
</feature>
<dbReference type="Pfam" id="PF02518">
    <property type="entry name" value="HATPase_c"/>
    <property type="match status" value="1"/>
</dbReference>
<dbReference type="InterPro" id="IPR003661">
    <property type="entry name" value="HisK_dim/P_dom"/>
</dbReference>
<evidence type="ECO:0000256" key="5">
    <source>
        <dbReference type="ARBA" id="ARBA00022741"/>
    </source>
</evidence>
<evidence type="ECO:0000256" key="1">
    <source>
        <dbReference type="ARBA" id="ARBA00000085"/>
    </source>
</evidence>
<evidence type="ECO:0000313" key="14">
    <source>
        <dbReference type="Proteomes" id="UP001305702"/>
    </source>
</evidence>
<accession>A0AA96RIL7</accession>
<dbReference type="SMART" id="SM00388">
    <property type="entry name" value="HisKA"/>
    <property type="match status" value="1"/>
</dbReference>
<dbReference type="SUPFAM" id="SSF47384">
    <property type="entry name" value="Homodimeric domain of signal transducing histidine kinase"/>
    <property type="match status" value="1"/>
</dbReference>
<keyword evidence="3" id="KW-0597">Phosphoprotein</keyword>
<dbReference type="KEGG" id="paun:MJA45_04580"/>